<evidence type="ECO:0000259" key="4">
    <source>
        <dbReference type="PROSITE" id="PS51898"/>
    </source>
</evidence>
<comment type="caution">
    <text evidence="5">The sequence shown here is derived from an EMBL/GenBank/DDBJ whole genome shotgun (WGS) entry which is preliminary data.</text>
</comment>
<dbReference type="InterPro" id="IPR050090">
    <property type="entry name" value="Tyrosine_recombinase_XerCD"/>
</dbReference>
<accession>A0ABX2APF5</accession>
<dbReference type="SUPFAM" id="SSF56349">
    <property type="entry name" value="DNA breaking-rejoining enzymes"/>
    <property type="match status" value="1"/>
</dbReference>
<dbReference type="EMBL" id="JABKKF010000005">
    <property type="protein sequence ID" value="NPD92112.1"/>
    <property type="molecule type" value="Genomic_DNA"/>
</dbReference>
<dbReference type="InterPro" id="IPR011010">
    <property type="entry name" value="DNA_brk_join_enz"/>
</dbReference>
<evidence type="ECO:0000256" key="2">
    <source>
        <dbReference type="ARBA" id="ARBA00023125"/>
    </source>
</evidence>
<keyword evidence="3" id="KW-0233">DNA recombination</keyword>
<dbReference type="InterPro" id="IPR035386">
    <property type="entry name" value="Arm-DNA-bind_5"/>
</dbReference>
<dbReference type="InterPro" id="IPR013762">
    <property type="entry name" value="Integrase-like_cat_sf"/>
</dbReference>
<evidence type="ECO:0000313" key="6">
    <source>
        <dbReference type="Proteomes" id="UP000714420"/>
    </source>
</evidence>
<evidence type="ECO:0000313" key="5">
    <source>
        <dbReference type="EMBL" id="NPD92112.1"/>
    </source>
</evidence>
<dbReference type="PANTHER" id="PTHR30349:SF64">
    <property type="entry name" value="PROPHAGE INTEGRASE INTD-RELATED"/>
    <property type="match status" value="1"/>
</dbReference>
<dbReference type="PROSITE" id="PS51898">
    <property type="entry name" value="TYR_RECOMBINASE"/>
    <property type="match status" value="1"/>
</dbReference>
<dbReference type="Pfam" id="PF13102">
    <property type="entry name" value="Phage_int_SAM_5"/>
    <property type="match status" value="1"/>
</dbReference>
<feature type="domain" description="Tyr recombinase" evidence="4">
    <location>
        <begin position="259"/>
        <end position="441"/>
    </location>
</feature>
<protein>
    <submittedName>
        <fullName evidence="5">Tyrosine-type recombinase/integrase</fullName>
    </submittedName>
</protein>
<dbReference type="InterPro" id="IPR010998">
    <property type="entry name" value="Integrase_recombinase_N"/>
</dbReference>
<dbReference type="Gene3D" id="1.10.150.130">
    <property type="match status" value="1"/>
</dbReference>
<reference evidence="5 6" key="1">
    <citation type="submission" date="2020-05" db="EMBL/GenBank/DDBJ databases">
        <title>Distinct polysaccharide utilization as determinants for interspecies competition between intestinal Prevotella spp.</title>
        <authorList>
            <person name="Galvez E.J.C."/>
            <person name="Iljazovic A."/>
            <person name="Strowig T."/>
        </authorList>
    </citation>
    <scope>NUCLEOTIDE SEQUENCE [LARGE SCALE GENOMIC DNA]</scope>
    <source>
        <strain evidence="5 6">PMUR</strain>
    </source>
</reference>
<comment type="similarity">
    <text evidence="1">Belongs to the 'phage' integrase family.</text>
</comment>
<dbReference type="Proteomes" id="UP000714420">
    <property type="component" value="Unassembled WGS sequence"/>
</dbReference>
<sequence length="445" mass="51811">MAKKNIKLNYALKSEADKTQPALLYVMFTLGGKRKKISLGYKVVPEYWDSENNCVLISSKQTQLQQREMKRINKFLKQFEHYVSTLIDADVLADYESKLIPSAVGTYGIVARLKEAIDKIKGKEIQEEKAHTFTPLEYFKKVVEEMPKKVIRRTSKIIEDRTVGHHKIVLKRFERFINYKHWVASSFSIFNKNFESEMEQWMLGVEEYSANTVAATFSVMKVWLKQAEEEGLITDKSFHSWKSKGADVQHIYLNDAELEAIYNLNFDEILKLHPNAKYEETRDIFIIASHIGIRYGDLSSLNKSNWDIENKTVEIHTHKTGATVLVPLTSTVIELYKKYNGKFPTPRDKSRFNEQLQKIGELAGIDQTIYIKKNVGGKVVIEEKKKYELISSHTARRSFATNLYLRCRNARLVMNFTGHTTEENFRKYICVEKSEYVEMAREFFN</sequence>
<keyword evidence="2" id="KW-0238">DNA-binding</keyword>
<dbReference type="Pfam" id="PF00589">
    <property type="entry name" value="Phage_integrase"/>
    <property type="match status" value="1"/>
</dbReference>
<evidence type="ECO:0000256" key="3">
    <source>
        <dbReference type="ARBA" id="ARBA00023172"/>
    </source>
</evidence>
<dbReference type="Gene3D" id="1.10.443.10">
    <property type="entry name" value="Intergrase catalytic core"/>
    <property type="match status" value="1"/>
</dbReference>
<dbReference type="Pfam" id="PF17293">
    <property type="entry name" value="Arm-DNA-bind_5"/>
    <property type="match status" value="1"/>
</dbReference>
<keyword evidence="6" id="KW-1185">Reference proteome</keyword>
<gene>
    <name evidence="5" type="ORF">HPS56_07060</name>
</gene>
<dbReference type="InterPro" id="IPR025269">
    <property type="entry name" value="SAM-like_dom"/>
</dbReference>
<dbReference type="RefSeq" id="WP_172275455.1">
    <property type="nucleotide sequence ID" value="NZ_CASGMU010000004.1"/>
</dbReference>
<dbReference type="PANTHER" id="PTHR30349">
    <property type="entry name" value="PHAGE INTEGRASE-RELATED"/>
    <property type="match status" value="1"/>
</dbReference>
<proteinExistence type="inferred from homology"/>
<name>A0ABX2APF5_9BACT</name>
<evidence type="ECO:0000256" key="1">
    <source>
        <dbReference type="ARBA" id="ARBA00008857"/>
    </source>
</evidence>
<dbReference type="InterPro" id="IPR002104">
    <property type="entry name" value="Integrase_catalytic"/>
</dbReference>
<organism evidence="5 6">
    <name type="scientific">Xylanibacter muris</name>
    <dbReference type="NCBI Taxonomy" id="2736290"/>
    <lineage>
        <taxon>Bacteria</taxon>
        <taxon>Pseudomonadati</taxon>
        <taxon>Bacteroidota</taxon>
        <taxon>Bacteroidia</taxon>
        <taxon>Bacteroidales</taxon>
        <taxon>Prevotellaceae</taxon>
        <taxon>Xylanibacter</taxon>
    </lineage>
</organism>